<reference evidence="1" key="1">
    <citation type="submission" date="2023-07" db="EMBL/GenBank/DDBJ databases">
        <title>draft genome sequence of fig (Ficus carica).</title>
        <authorList>
            <person name="Takahashi T."/>
            <person name="Nishimura K."/>
        </authorList>
    </citation>
    <scope>NUCLEOTIDE SEQUENCE</scope>
</reference>
<dbReference type="AlphaFoldDB" id="A0AA88AJL3"/>
<gene>
    <name evidence="1" type="ORF">TIFTF001_022989</name>
</gene>
<proteinExistence type="predicted"/>
<keyword evidence="2" id="KW-1185">Reference proteome</keyword>
<name>A0AA88AJL3_FICCA</name>
<evidence type="ECO:0000313" key="1">
    <source>
        <dbReference type="EMBL" id="GMN53854.1"/>
    </source>
</evidence>
<protein>
    <submittedName>
        <fullName evidence="1">Uncharacterized protein</fullName>
    </submittedName>
</protein>
<comment type="caution">
    <text evidence="1">The sequence shown here is derived from an EMBL/GenBank/DDBJ whole genome shotgun (WGS) entry which is preliminary data.</text>
</comment>
<dbReference type="Proteomes" id="UP001187192">
    <property type="component" value="Unassembled WGS sequence"/>
</dbReference>
<organism evidence="1 2">
    <name type="scientific">Ficus carica</name>
    <name type="common">Common fig</name>
    <dbReference type="NCBI Taxonomy" id="3494"/>
    <lineage>
        <taxon>Eukaryota</taxon>
        <taxon>Viridiplantae</taxon>
        <taxon>Streptophyta</taxon>
        <taxon>Embryophyta</taxon>
        <taxon>Tracheophyta</taxon>
        <taxon>Spermatophyta</taxon>
        <taxon>Magnoliopsida</taxon>
        <taxon>eudicotyledons</taxon>
        <taxon>Gunneridae</taxon>
        <taxon>Pentapetalae</taxon>
        <taxon>rosids</taxon>
        <taxon>fabids</taxon>
        <taxon>Rosales</taxon>
        <taxon>Moraceae</taxon>
        <taxon>Ficeae</taxon>
        <taxon>Ficus</taxon>
    </lineage>
</organism>
<sequence>MDPLPVGQALRPQSRLDDVETTRQQPTGISLPLFSPKRVDANFLPFCNKRRLPCSRLFSGRVRNQHTELISIVWQLNLRVMFHGMWFHSTIKFVAEEFGCDEAGNSEAGTDRPELQVALRSMFELGHVEFVAAEEKVDGIGSGVVPTSENWIDSSGELLAGDVRIPEFGDALEPGQRSEWQSWKDSVCNDVPWQDLGFPTYTIHDFAKKYYFETYE</sequence>
<evidence type="ECO:0000313" key="2">
    <source>
        <dbReference type="Proteomes" id="UP001187192"/>
    </source>
</evidence>
<dbReference type="EMBL" id="BTGU01000048">
    <property type="protein sequence ID" value="GMN53854.1"/>
    <property type="molecule type" value="Genomic_DNA"/>
</dbReference>
<accession>A0AA88AJL3</accession>